<dbReference type="SMART" id="SM00267">
    <property type="entry name" value="GGDEF"/>
    <property type="match status" value="1"/>
</dbReference>
<dbReference type="InterPro" id="IPR050706">
    <property type="entry name" value="Cyclic-di-GMP_PDE-like"/>
</dbReference>
<evidence type="ECO:0000256" key="1">
    <source>
        <dbReference type="SAM" id="MobiDB-lite"/>
    </source>
</evidence>
<evidence type="ECO:0000313" key="4">
    <source>
        <dbReference type="EMBL" id="VGO15810.1"/>
    </source>
</evidence>
<dbReference type="PANTHER" id="PTHR33121:SF82">
    <property type="entry name" value="SIGNAL TRANSDUCTION PROTEIN CONTAINING A EAL DOMAIN"/>
    <property type="match status" value="1"/>
</dbReference>
<dbReference type="NCBIfam" id="TIGR00254">
    <property type="entry name" value="GGDEF"/>
    <property type="match status" value="1"/>
</dbReference>
<feature type="compositionally biased region" description="Basic and acidic residues" evidence="1">
    <location>
        <begin position="225"/>
        <end position="235"/>
    </location>
</feature>
<dbReference type="EMBL" id="CAAHFG010000003">
    <property type="protein sequence ID" value="VGO15810.1"/>
    <property type="molecule type" value="Genomic_DNA"/>
</dbReference>
<feature type="domain" description="GGDEF" evidence="3">
    <location>
        <begin position="270"/>
        <end position="402"/>
    </location>
</feature>
<keyword evidence="2" id="KW-0472">Membrane</keyword>
<dbReference type="InterPro" id="IPR043128">
    <property type="entry name" value="Rev_trsase/Diguanyl_cyclase"/>
</dbReference>
<proteinExistence type="predicted"/>
<name>A0A6C2U715_PONDE</name>
<protein>
    <recommendedName>
        <fullName evidence="3">GGDEF domain-containing protein</fullName>
    </recommendedName>
</protein>
<dbReference type="Proteomes" id="UP000366872">
    <property type="component" value="Unassembled WGS sequence"/>
</dbReference>
<organism evidence="4 5">
    <name type="scientific">Pontiella desulfatans</name>
    <dbReference type="NCBI Taxonomy" id="2750659"/>
    <lineage>
        <taxon>Bacteria</taxon>
        <taxon>Pseudomonadati</taxon>
        <taxon>Kiritimatiellota</taxon>
        <taxon>Kiritimatiellia</taxon>
        <taxon>Kiritimatiellales</taxon>
        <taxon>Pontiellaceae</taxon>
        <taxon>Pontiella</taxon>
    </lineage>
</organism>
<reference evidence="4 5" key="1">
    <citation type="submission" date="2019-04" db="EMBL/GenBank/DDBJ databases">
        <authorList>
            <person name="Van Vliet M D."/>
        </authorList>
    </citation>
    <scope>NUCLEOTIDE SEQUENCE [LARGE SCALE GENOMIC DNA]</scope>
    <source>
        <strain evidence="4 5">F1</strain>
    </source>
</reference>
<dbReference type="InterPro" id="IPR029787">
    <property type="entry name" value="Nucleotide_cyclase"/>
</dbReference>
<evidence type="ECO:0000256" key="2">
    <source>
        <dbReference type="SAM" id="Phobius"/>
    </source>
</evidence>
<keyword evidence="5" id="KW-1185">Reference proteome</keyword>
<feature type="compositionally biased region" description="Acidic residues" evidence="1">
    <location>
        <begin position="201"/>
        <end position="224"/>
    </location>
</feature>
<accession>A0A6C2U715</accession>
<keyword evidence="2" id="KW-0812">Transmembrane</keyword>
<evidence type="ECO:0000313" key="5">
    <source>
        <dbReference type="Proteomes" id="UP000366872"/>
    </source>
</evidence>
<dbReference type="GO" id="GO:0071111">
    <property type="term" value="F:cyclic-guanylate-specific phosphodiesterase activity"/>
    <property type="evidence" value="ECO:0007669"/>
    <property type="project" value="InterPro"/>
</dbReference>
<sequence>MQFLFPTIAAQFDFMGGALGVVAAVVVSFAVITLVASYYRFQNIVQMAENTQPEDMGAQPEDILRVQLARYLAGCARRGTSFSLALIRTSNPEVPVRMDAPIVGSIRHAARRGDITCVYDDQTAVLLAESEPEDAMAILTRITAYVAADCPELELAGLRSGIASYPGHGLAGKDLIDAALEGLRMSSAEAPIVMPEIEDADEELEEPAVEEVEEPAESGGEGEEDDKKDSKGWKERRKNLMLDELTGVLKPSAISAYMQRMMSELRRKKQPAALFCMGVNNMDHVARIHGAEAADDVMAGVSRLLQQYLRADDLIGRHEKYAFLVLAQCSMAEAEIIGKRISTLVQQGEFVSGRKKLKTTITLGVATYPEHGRNLHHLYTAGQKVLDHSRINDIRAYAVYDPEIHDRMPPKPMKNIKSVQA</sequence>
<dbReference type="Pfam" id="PF00990">
    <property type="entry name" value="GGDEF"/>
    <property type="match status" value="1"/>
</dbReference>
<evidence type="ECO:0000259" key="3">
    <source>
        <dbReference type="PROSITE" id="PS50887"/>
    </source>
</evidence>
<feature type="region of interest" description="Disordered" evidence="1">
    <location>
        <begin position="201"/>
        <end position="235"/>
    </location>
</feature>
<gene>
    <name evidence="4" type="ORF">PDESU_04397</name>
</gene>
<keyword evidence="2" id="KW-1133">Transmembrane helix</keyword>
<feature type="transmembrane region" description="Helical" evidence="2">
    <location>
        <begin position="12"/>
        <end position="39"/>
    </location>
</feature>
<dbReference type="Gene3D" id="3.30.70.270">
    <property type="match status" value="1"/>
</dbReference>
<dbReference type="PROSITE" id="PS50887">
    <property type="entry name" value="GGDEF"/>
    <property type="match status" value="1"/>
</dbReference>
<dbReference type="AlphaFoldDB" id="A0A6C2U715"/>
<dbReference type="PANTHER" id="PTHR33121">
    <property type="entry name" value="CYCLIC DI-GMP PHOSPHODIESTERASE PDEF"/>
    <property type="match status" value="1"/>
</dbReference>
<dbReference type="SUPFAM" id="SSF55073">
    <property type="entry name" value="Nucleotide cyclase"/>
    <property type="match status" value="1"/>
</dbReference>
<dbReference type="InterPro" id="IPR000160">
    <property type="entry name" value="GGDEF_dom"/>
</dbReference>